<dbReference type="PANTHER" id="PTHR42198:SF1">
    <property type="entry name" value="INTEGRAL MEMBRANE PROTEIN"/>
    <property type="match status" value="1"/>
</dbReference>
<sequence>MSEEKVDAEEELQPPAIGGTFLTMMFMLWIIINPDLRDFMGESAGTVLEPRITFDHQYPVLTFLFAGIIMISFTTIIRHFIIDWEKMAEIQTKMAAYNKAMGEARQSGNEAKMKKLFAMQPQIMLLQSEMMSNQMKPMAFTMIIAIPIIMWLRIFVNGLDLQVISLPWEPNYSLDDDLWILPHWILVYSGLSLPFGQIIMRILKIGSNRGSGSVTEIIN</sequence>
<dbReference type="InterPro" id="IPR038978">
    <property type="entry name" value="MJ0935"/>
</dbReference>
<dbReference type="PANTHER" id="PTHR42198">
    <property type="entry name" value="INTEGRAL MEMBRANE PROTEIN"/>
    <property type="match status" value="1"/>
</dbReference>
<organism evidence="6 7">
    <name type="scientific">Marine Group III euryarchaeote CG-Epi1</name>
    <dbReference type="NCBI Taxonomy" id="1888995"/>
    <lineage>
        <taxon>Archaea</taxon>
        <taxon>Methanobacteriati</taxon>
        <taxon>Thermoplasmatota</taxon>
        <taxon>Thermoplasmata</taxon>
        <taxon>Candidatus Thermoprofundales</taxon>
    </lineage>
</organism>
<protein>
    <recommendedName>
        <fullName evidence="8">DUF106 domain-containing protein</fullName>
    </recommendedName>
</protein>
<evidence type="ECO:0000256" key="5">
    <source>
        <dbReference type="SAM" id="Phobius"/>
    </source>
</evidence>
<comment type="caution">
    <text evidence="6">The sequence shown here is derived from an EMBL/GenBank/DDBJ whole genome shotgun (WGS) entry which is preliminary data.</text>
</comment>
<comment type="subcellular location">
    <subcellularLocation>
        <location evidence="1">Membrane</location>
        <topology evidence="1">Multi-pass membrane protein</topology>
    </subcellularLocation>
</comment>
<evidence type="ECO:0000256" key="2">
    <source>
        <dbReference type="ARBA" id="ARBA00022692"/>
    </source>
</evidence>
<name>A0A1J5TUP1_9ARCH</name>
<dbReference type="Proteomes" id="UP000183080">
    <property type="component" value="Unassembled WGS sequence"/>
</dbReference>
<evidence type="ECO:0000313" key="7">
    <source>
        <dbReference type="Proteomes" id="UP000183080"/>
    </source>
</evidence>
<keyword evidence="3 5" id="KW-1133">Transmembrane helix</keyword>
<evidence type="ECO:0000256" key="4">
    <source>
        <dbReference type="ARBA" id="ARBA00023136"/>
    </source>
</evidence>
<keyword evidence="2 5" id="KW-0812">Transmembrane</keyword>
<dbReference type="SMART" id="SM01415">
    <property type="entry name" value="DUF106"/>
    <property type="match status" value="1"/>
</dbReference>
<feature type="transmembrane region" description="Helical" evidence="5">
    <location>
        <begin position="179"/>
        <end position="199"/>
    </location>
</feature>
<evidence type="ECO:0000313" key="6">
    <source>
        <dbReference type="EMBL" id="OIR17516.1"/>
    </source>
</evidence>
<dbReference type="InterPro" id="IPR002809">
    <property type="entry name" value="EMC3/TMCO1"/>
</dbReference>
<reference evidence="6 7" key="1">
    <citation type="submission" date="2016-08" db="EMBL/GenBank/DDBJ databases">
        <title>New Insights into Marine Group III Euryarchaeota, from dark to light.</title>
        <authorList>
            <person name="Haro-Moreno J.M."/>
            <person name="Rodriguez-Valera F."/>
            <person name="Lopez-Garcia P."/>
            <person name="Moreira D."/>
            <person name="Martin-Cuadrado A.B."/>
        </authorList>
    </citation>
    <scope>NUCLEOTIDE SEQUENCE [LARGE SCALE GENOMIC DNA]</scope>
    <source>
        <strain evidence="6">CG-Epi1</strain>
    </source>
</reference>
<feature type="transmembrane region" description="Helical" evidence="5">
    <location>
        <begin position="12"/>
        <end position="32"/>
    </location>
</feature>
<dbReference type="Pfam" id="PF01956">
    <property type="entry name" value="EMC3_TMCO1"/>
    <property type="match status" value="1"/>
</dbReference>
<dbReference type="STRING" id="1888995.BD935_02380"/>
<feature type="transmembrane region" description="Helical" evidence="5">
    <location>
        <begin position="138"/>
        <end position="159"/>
    </location>
</feature>
<evidence type="ECO:0000256" key="1">
    <source>
        <dbReference type="ARBA" id="ARBA00004141"/>
    </source>
</evidence>
<gene>
    <name evidence="6" type="ORF">BD935_02380</name>
</gene>
<keyword evidence="4 5" id="KW-0472">Membrane</keyword>
<accession>A0A1J5TUP1</accession>
<evidence type="ECO:0008006" key="8">
    <source>
        <dbReference type="Google" id="ProtNLM"/>
    </source>
</evidence>
<feature type="transmembrane region" description="Helical" evidence="5">
    <location>
        <begin position="58"/>
        <end position="77"/>
    </location>
</feature>
<evidence type="ECO:0000256" key="3">
    <source>
        <dbReference type="ARBA" id="ARBA00022989"/>
    </source>
</evidence>
<dbReference type="GO" id="GO:0016020">
    <property type="term" value="C:membrane"/>
    <property type="evidence" value="ECO:0007669"/>
    <property type="project" value="UniProtKB-SubCell"/>
</dbReference>
<dbReference type="AlphaFoldDB" id="A0A1J5TUP1"/>
<dbReference type="EMBL" id="MIZA01000022">
    <property type="protein sequence ID" value="OIR17516.1"/>
    <property type="molecule type" value="Genomic_DNA"/>
</dbReference>
<proteinExistence type="predicted"/>